<organism evidence="2 3">
    <name type="scientific">Saezia sanguinis</name>
    <dbReference type="NCBI Taxonomy" id="1965230"/>
    <lineage>
        <taxon>Bacteria</taxon>
        <taxon>Pseudomonadati</taxon>
        <taxon>Pseudomonadota</taxon>
        <taxon>Betaproteobacteria</taxon>
        <taxon>Burkholderiales</taxon>
        <taxon>Saeziaceae</taxon>
        <taxon>Saezia</taxon>
    </lineage>
</organism>
<evidence type="ECO:0000256" key="1">
    <source>
        <dbReference type="SAM" id="SignalP"/>
    </source>
</evidence>
<protein>
    <submittedName>
        <fullName evidence="2">Uncharacterized protein</fullName>
    </submittedName>
</protein>
<proteinExistence type="predicted"/>
<comment type="caution">
    <text evidence="2">The sequence shown here is derived from an EMBL/GenBank/DDBJ whole genome shotgun (WGS) entry which is preliminary data.</text>
</comment>
<evidence type="ECO:0000313" key="2">
    <source>
        <dbReference type="EMBL" id="RUS65642.1"/>
    </source>
</evidence>
<reference evidence="2 3" key="1">
    <citation type="submission" date="2018-01" db="EMBL/GenBank/DDBJ databases">
        <title>Saezia sanguinis gen. nov., sp. nov., in the order Burkholderiales isolated from human blood.</title>
        <authorList>
            <person name="Medina-Pascual M.J."/>
            <person name="Valdezate S."/>
            <person name="Monzon S."/>
            <person name="Cuesta I."/>
            <person name="Carrasco G."/>
            <person name="Villalon P."/>
            <person name="Saez-Nieto J.A."/>
        </authorList>
    </citation>
    <scope>NUCLEOTIDE SEQUENCE [LARGE SCALE GENOMIC DNA]</scope>
    <source>
        <strain evidence="2 3">CNM695-12</strain>
    </source>
</reference>
<dbReference type="RefSeq" id="WP_126980894.1">
    <property type="nucleotide sequence ID" value="NZ_PQSP01000010.1"/>
</dbReference>
<dbReference type="Proteomes" id="UP000286947">
    <property type="component" value="Unassembled WGS sequence"/>
</dbReference>
<keyword evidence="3" id="KW-1185">Reference proteome</keyword>
<feature type="chain" id="PRO_5019192965" evidence="1">
    <location>
        <begin position="33"/>
        <end position="214"/>
    </location>
</feature>
<evidence type="ECO:0000313" key="3">
    <source>
        <dbReference type="Proteomes" id="UP000286947"/>
    </source>
</evidence>
<gene>
    <name evidence="2" type="ORF">CUZ56_02728</name>
</gene>
<sequence precursor="true">MAVGMVVKVALKYVSKTVAGVVLLTGLCTAYAHPVETAAPPGTGCDAMDEMAGHIMASLAQGESADEVMQGIATRAAPVSQKLMQAFVAAEMLLHSQQAPEVGTEQFSSACVMYQPQFMHTMNNTCERVNQVIAASVRLRDAGSIPAQQVQAMVLKGMQEGVAQSADAERQRLLLPVVQAVTFDAIDEVYAHPDQTEDQLTAAFDRQCRLAAAD</sequence>
<keyword evidence="1" id="KW-0732">Signal</keyword>
<dbReference type="AlphaFoldDB" id="A0A433SA98"/>
<accession>A0A433SA98</accession>
<name>A0A433SA98_9BURK</name>
<feature type="signal peptide" evidence="1">
    <location>
        <begin position="1"/>
        <end position="32"/>
    </location>
</feature>
<dbReference type="EMBL" id="PQSP01000010">
    <property type="protein sequence ID" value="RUS65642.1"/>
    <property type="molecule type" value="Genomic_DNA"/>
</dbReference>